<evidence type="ECO:0000256" key="3">
    <source>
        <dbReference type="ARBA" id="ARBA00022801"/>
    </source>
</evidence>
<dbReference type="PRINTS" id="PR01270">
    <property type="entry name" value="HDASUPER"/>
</dbReference>
<feature type="region of interest" description="Disordered" evidence="7">
    <location>
        <begin position="967"/>
        <end position="991"/>
    </location>
</feature>
<dbReference type="PANTHER" id="PTHR10625">
    <property type="entry name" value="HISTONE DEACETYLASE HDAC1-RELATED"/>
    <property type="match status" value="1"/>
</dbReference>
<dbReference type="PROSITE" id="PS50271">
    <property type="entry name" value="ZF_UBP"/>
    <property type="match status" value="1"/>
</dbReference>
<evidence type="ECO:0000313" key="10">
    <source>
        <dbReference type="Proteomes" id="UP000494256"/>
    </source>
</evidence>
<evidence type="ECO:0000256" key="4">
    <source>
        <dbReference type="ARBA" id="ARBA00023242"/>
    </source>
</evidence>
<keyword evidence="3" id="KW-0378">Hydrolase</keyword>
<dbReference type="Pfam" id="PF02148">
    <property type="entry name" value="zf-UBP"/>
    <property type="match status" value="1"/>
</dbReference>
<dbReference type="OrthoDB" id="10265988at2759"/>
<comment type="similarity">
    <text evidence="2">Belongs to the histone deacetylase family. HD type 2 subfamily.</text>
</comment>
<dbReference type="InterPro" id="IPR023696">
    <property type="entry name" value="Ureohydrolase_dom_sf"/>
</dbReference>
<evidence type="ECO:0000256" key="1">
    <source>
        <dbReference type="ARBA" id="ARBA00004123"/>
    </source>
</evidence>
<keyword evidence="6" id="KW-0479">Metal-binding</keyword>
<protein>
    <recommendedName>
        <fullName evidence="8">UBP-type domain-containing protein</fullName>
    </recommendedName>
</protein>
<evidence type="ECO:0000259" key="8">
    <source>
        <dbReference type="PROSITE" id="PS50271"/>
    </source>
</evidence>
<keyword evidence="4" id="KW-0539">Nucleus</keyword>
<gene>
    <name evidence="9" type="ORF">APLA_LOCUS9450</name>
</gene>
<dbReference type="Pfam" id="PF00850">
    <property type="entry name" value="Hist_deacetyl"/>
    <property type="match status" value="3"/>
</dbReference>
<evidence type="ECO:0000256" key="5">
    <source>
        <dbReference type="ARBA" id="ARBA00048287"/>
    </source>
</evidence>
<dbReference type="PANTHER" id="PTHR10625:SF38">
    <property type="entry name" value="HISTONE DEACETYLASE 6, ISOFORM G"/>
    <property type="match status" value="1"/>
</dbReference>
<dbReference type="AlphaFoldDB" id="A0A8S1A9Q7"/>
<comment type="subcellular location">
    <subcellularLocation>
        <location evidence="1">Nucleus</location>
    </subcellularLocation>
</comment>
<dbReference type="CDD" id="cd10002">
    <property type="entry name" value="HDAC10_HDAC6-dom1"/>
    <property type="match status" value="1"/>
</dbReference>
<evidence type="ECO:0000256" key="2">
    <source>
        <dbReference type="ARBA" id="ARBA00007738"/>
    </source>
</evidence>
<feature type="domain" description="UBP-type" evidence="8">
    <location>
        <begin position="1034"/>
        <end position="1133"/>
    </location>
</feature>
<dbReference type="InterPro" id="IPR001607">
    <property type="entry name" value="Znf_UBP"/>
</dbReference>
<dbReference type="Gene3D" id="3.40.800.20">
    <property type="entry name" value="Histone deacetylase domain"/>
    <property type="match status" value="3"/>
</dbReference>
<reference evidence="9 10" key="1">
    <citation type="submission" date="2020-04" db="EMBL/GenBank/DDBJ databases">
        <authorList>
            <person name="Wallbank WR R."/>
            <person name="Pardo Diaz C."/>
            <person name="Kozak K."/>
            <person name="Martin S."/>
            <person name="Jiggins C."/>
            <person name="Moest M."/>
            <person name="Warren A I."/>
            <person name="Byers J.R.P. K."/>
            <person name="Montejo-Kovacevich G."/>
            <person name="Yen C E."/>
        </authorList>
    </citation>
    <scope>NUCLEOTIDE SEQUENCE [LARGE SCALE GENOMIC DNA]</scope>
</reference>
<dbReference type="Gene3D" id="3.30.40.10">
    <property type="entry name" value="Zinc/RING finger domain, C3HC4 (zinc finger)"/>
    <property type="match status" value="1"/>
</dbReference>
<dbReference type="FunFam" id="3.40.800.20:FF:000005">
    <property type="entry name" value="histone deacetylase 6"/>
    <property type="match status" value="1"/>
</dbReference>
<comment type="catalytic activity">
    <reaction evidence="5">
        <text>N(6)-acetyl-L-lysyl-[histone] + H2O = L-lysyl-[histone] + acetate</text>
        <dbReference type="Rhea" id="RHEA:58196"/>
        <dbReference type="Rhea" id="RHEA-COMP:9845"/>
        <dbReference type="Rhea" id="RHEA-COMP:11338"/>
        <dbReference type="ChEBI" id="CHEBI:15377"/>
        <dbReference type="ChEBI" id="CHEBI:29969"/>
        <dbReference type="ChEBI" id="CHEBI:30089"/>
        <dbReference type="ChEBI" id="CHEBI:61930"/>
        <dbReference type="EC" id="3.5.1.98"/>
    </reaction>
</comment>
<dbReference type="InterPro" id="IPR023801">
    <property type="entry name" value="His_deacetylse_dom"/>
</dbReference>
<dbReference type="InterPro" id="IPR037138">
    <property type="entry name" value="His_deacetylse_dom_sf"/>
</dbReference>
<dbReference type="SUPFAM" id="SSF52768">
    <property type="entry name" value="Arginase/deacetylase"/>
    <property type="match status" value="3"/>
</dbReference>
<keyword evidence="6" id="KW-0863">Zinc-finger</keyword>
<feature type="compositionally biased region" description="Basic and acidic residues" evidence="7">
    <location>
        <begin position="973"/>
        <end position="984"/>
    </location>
</feature>
<evidence type="ECO:0000313" key="9">
    <source>
        <dbReference type="EMBL" id="CAB3241125.1"/>
    </source>
</evidence>
<dbReference type="InterPro" id="IPR000286">
    <property type="entry name" value="HDACs"/>
</dbReference>
<feature type="region of interest" description="Disordered" evidence="7">
    <location>
        <begin position="1"/>
        <end position="39"/>
    </location>
</feature>
<dbReference type="Proteomes" id="UP000494256">
    <property type="component" value="Unassembled WGS sequence"/>
</dbReference>
<dbReference type="GO" id="GO:0008270">
    <property type="term" value="F:zinc ion binding"/>
    <property type="evidence" value="ECO:0007669"/>
    <property type="project" value="UniProtKB-KW"/>
</dbReference>
<dbReference type="SUPFAM" id="SSF57850">
    <property type="entry name" value="RING/U-box"/>
    <property type="match status" value="1"/>
</dbReference>
<accession>A0A8S1A9Q7</accession>
<proteinExistence type="inferred from homology"/>
<evidence type="ECO:0000256" key="6">
    <source>
        <dbReference type="PROSITE-ProRule" id="PRU00502"/>
    </source>
</evidence>
<dbReference type="EMBL" id="CADEBD010000309">
    <property type="protein sequence ID" value="CAB3241125.1"/>
    <property type="molecule type" value="Genomic_DNA"/>
</dbReference>
<dbReference type="SMART" id="SM00290">
    <property type="entry name" value="ZnF_UBP"/>
    <property type="match status" value="1"/>
</dbReference>
<organism evidence="9 10">
    <name type="scientific">Arctia plantaginis</name>
    <name type="common">Wood tiger moth</name>
    <name type="synonym">Phalaena plantaginis</name>
    <dbReference type="NCBI Taxonomy" id="874455"/>
    <lineage>
        <taxon>Eukaryota</taxon>
        <taxon>Metazoa</taxon>
        <taxon>Ecdysozoa</taxon>
        <taxon>Arthropoda</taxon>
        <taxon>Hexapoda</taxon>
        <taxon>Insecta</taxon>
        <taxon>Pterygota</taxon>
        <taxon>Neoptera</taxon>
        <taxon>Endopterygota</taxon>
        <taxon>Lepidoptera</taxon>
        <taxon>Glossata</taxon>
        <taxon>Ditrysia</taxon>
        <taxon>Noctuoidea</taxon>
        <taxon>Erebidae</taxon>
        <taxon>Arctiinae</taxon>
        <taxon>Arctia</taxon>
    </lineage>
</organism>
<comment type="caution">
    <text evidence="9">The sequence shown here is derived from an EMBL/GenBank/DDBJ whole genome shotgun (WGS) entry which is preliminary data.</text>
</comment>
<evidence type="ECO:0000256" key="7">
    <source>
        <dbReference type="SAM" id="MobiDB-lite"/>
    </source>
</evidence>
<keyword evidence="6" id="KW-0862">Zinc</keyword>
<name>A0A8S1A9Q7_ARCPL</name>
<dbReference type="InterPro" id="IPR013083">
    <property type="entry name" value="Znf_RING/FYVE/PHD"/>
</dbReference>
<dbReference type="GO" id="GO:0141221">
    <property type="term" value="F:histone deacetylase activity, hydrolytic mechanism"/>
    <property type="evidence" value="ECO:0007669"/>
    <property type="project" value="UniProtKB-EC"/>
</dbReference>
<dbReference type="GO" id="GO:0040029">
    <property type="term" value="P:epigenetic regulation of gene expression"/>
    <property type="evidence" value="ECO:0007669"/>
    <property type="project" value="TreeGrafter"/>
</dbReference>
<dbReference type="GO" id="GO:0005634">
    <property type="term" value="C:nucleus"/>
    <property type="evidence" value="ECO:0007669"/>
    <property type="project" value="UniProtKB-SubCell"/>
</dbReference>
<sequence>MSTPPPQQNQPPRRSSGDSKKVTPPASSVVTRNGARKAKIQTRAMSACAKPSALLVAAKRKAQQKKKQHIDTELRDHYQIAMDSKTRVKGPTGLVTEPRMTEHRCLWDENYPECPERLSSVIDRCHELKLIDECVKFPPRAATKEELCSLHSPSIYDMMEKTHQNNDVDYLEEISSKYDAVYIHPSTHELALLAAGSTIDIVDRVVSGEIQNGAALVRPPGHHAMASEPCGYCFYNNVALAAKHAIDKRGLNRILIVDWDVHHGQATQQMFYNDPRVVYFSIHRYEHGAFWPNLRQSNFNYIGTGAGKGYNFNVPLNKTGMKDGDYLAIWHQLLLPMALEYQPELIIISAGYDAAFGCPEFSPQLVIVSAGYDSALGDEKGEMELTPACYGHLLHMLMSVCPRICVVLEGGYCLQSLAEGAAITLRTLLGHPPPQLENVTEPSDSIRESILSCIYAQKPYWNCYTFQTTYTSSGPPNVCDEHKIKLTINIKWEGDETRPDRFLTRDCYPLQDDGTKKRIAERLNHLRLVTDLSIPLHAVGYVYDQAMLKHKNICEPDHVECPERILRIHERHREFSLLSRLHQLAPRRATDEEILAVHTRAHLNRLKELALTKLRDLNSQKNSYDSVYFHPDSLESASIASGCVLQMIDAVLSRECGSGVCVVRPPGHHADEEVPSGFCLLNNAGIAARYALGAHALRRVLVLDWDVHHGNGTQRISYDDNRILYMSIHRYDNGSFFPNSKDADYTAVGRGKGEGFNLNIPWNKRGMGDAEYLAAFTQVIMPVAYEYNPELVIVSAGFDACVGDPLGGCKVTPECYGRMTHLLRGLAGGRVILCLEGGYNITSISYAMTMCTKALLGDPIVHHYDPKTVCHWSAIDSIHDVIRVHSKYWKSLKFQMALPSEQVLEPPLPSRGLIIENDSEISLTSTFDESNKSIDSKGSSQLETSLEVNMSNLSIDKKCSDGIHCGTDDEDEKPGASKDCKGKAEGSSADKNGAKQLVEQAGPSCPPKATLVDYLADNMRAIVDGEMFAVIPLKWCPHLDSLFTIPDDVKFEQGVKCVDCDHTEENWVCLHCYVTACARSINGHMQAHHAATGHALVLSLVDLSVWCNICDAYVDNALLYDAKNNAHKHKFGEEMPWCYKTDIQMQ</sequence>